<reference evidence="2" key="1">
    <citation type="journal article" date="2020" name="Fungal Divers.">
        <title>Resolving the Mortierellaceae phylogeny through synthesis of multi-gene phylogenetics and phylogenomics.</title>
        <authorList>
            <person name="Vandepol N."/>
            <person name="Liber J."/>
            <person name="Desiro A."/>
            <person name="Na H."/>
            <person name="Kennedy M."/>
            <person name="Barry K."/>
            <person name="Grigoriev I.V."/>
            <person name="Miller A.N."/>
            <person name="O'Donnell K."/>
            <person name="Stajich J.E."/>
            <person name="Bonito G."/>
        </authorList>
    </citation>
    <scope>NUCLEOTIDE SEQUENCE</scope>
    <source>
        <strain evidence="2">NRRL 2769</strain>
    </source>
</reference>
<evidence type="ECO:0000313" key="3">
    <source>
        <dbReference type="Proteomes" id="UP000703661"/>
    </source>
</evidence>
<dbReference type="EMBL" id="JAAAID010004956">
    <property type="protein sequence ID" value="KAF9991840.1"/>
    <property type="molecule type" value="Genomic_DNA"/>
</dbReference>
<feature type="compositionally biased region" description="Polar residues" evidence="1">
    <location>
        <begin position="10"/>
        <end position="23"/>
    </location>
</feature>
<gene>
    <name evidence="2" type="ORF">BGZ80_008854</name>
</gene>
<evidence type="ECO:0000313" key="2">
    <source>
        <dbReference type="EMBL" id="KAF9991840.1"/>
    </source>
</evidence>
<comment type="caution">
    <text evidence="2">The sequence shown here is derived from an EMBL/GenBank/DDBJ whole genome shotgun (WGS) entry which is preliminary data.</text>
</comment>
<dbReference type="AlphaFoldDB" id="A0A9P6MCC3"/>
<accession>A0A9P6MCC3</accession>
<keyword evidence="3" id="KW-1185">Reference proteome</keyword>
<name>A0A9P6MCC3_9FUNG</name>
<organism evidence="2 3">
    <name type="scientific">Entomortierella chlamydospora</name>
    <dbReference type="NCBI Taxonomy" id="101097"/>
    <lineage>
        <taxon>Eukaryota</taxon>
        <taxon>Fungi</taxon>
        <taxon>Fungi incertae sedis</taxon>
        <taxon>Mucoromycota</taxon>
        <taxon>Mortierellomycotina</taxon>
        <taxon>Mortierellomycetes</taxon>
        <taxon>Mortierellales</taxon>
        <taxon>Mortierellaceae</taxon>
        <taxon>Entomortierella</taxon>
    </lineage>
</organism>
<evidence type="ECO:0000256" key="1">
    <source>
        <dbReference type="SAM" id="MobiDB-lite"/>
    </source>
</evidence>
<protein>
    <submittedName>
        <fullName evidence="2">Uncharacterized protein</fullName>
    </submittedName>
</protein>
<sequence>MQNLVHRLCEQSTAPSAPENRSSSAHHRIHVPHPFTPAFNGDSKVLSFRAFKAKLNVVFQRFESAFETDTQCVNYALSCMTGPPLEHYAPVFNGEVSDDEMIVENYDTVLALNGLPNS</sequence>
<proteinExistence type="predicted"/>
<feature type="region of interest" description="Disordered" evidence="1">
    <location>
        <begin position="1"/>
        <end position="26"/>
    </location>
</feature>
<dbReference type="Proteomes" id="UP000703661">
    <property type="component" value="Unassembled WGS sequence"/>
</dbReference>